<sequence>MKKLTSNSAVNSSNCQCVHLDEAVFVFAHGPAAQTACNPPEDMERLEVSRDLLTPTQTVSSIRSYTIITERRRNELAY</sequence>
<comment type="caution">
    <text evidence="1">The sequence shown here is derived from an EMBL/GenBank/DDBJ whole genome shotgun (WGS) entry which is preliminary data.</text>
</comment>
<protein>
    <submittedName>
        <fullName evidence="1">Uncharacterized protein</fullName>
    </submittedName>
</protein>
<reference evidence="1" key="1">
    <citation type="submission" date="2022-05" db="EMBL/GenBank/DDBJ databases">
        <title>Chromosome-level genome of Chaenocephalus aceratus.</title>
        <authorList>
            <person name="Park H."/>
        </authorList>
    </citation>
    <scope>NUCLEOTIDE SEQUENCE</scope>
    <source>
        <strain evidence="1">KU_202001</strain>
    </source>
</reference>
<evidence type="ECO:0000313" key="1">
    <source>
        <dbReference type="EMBL" id="KAI4822122.1"/>
    </source>
</evidence>
<name>A0ACB9X755_CHAAC</name>
<dbReference type="EMBL" id="CM043792">
    <property type="protein sequence ID" value="KAI4822122.1"/>
    <property type="molecule type" value="Genomic_DNA"/>
</dbReference>
<evidence type="ECO:0000313" key="2">
    <source>
        <dbReference type="Proteomes" id="UP001057452"/>
    </source>
</evidence>
<organism evidence="1 2">
    <name type="scientific">Chaenocephalus aceratus</name>
    <name type="common">Blackfin icefish</name>
    <name type="synonym">Chaenichthys aceratus</name>
    <dbReference type="NCBI Taxonomy" id="36190"/>
    <lineage>
        <taxon>Eukaryota</taxon>
        <taxon>Metazoa</taxon>
        <taxon>Chordata</taxon>
        <taxon>Craniata</taxon>
        <taxon>Vertebrata</taxon>
        <taxon>Euteleostomi</taxon>
        <taxon>Actinopterygii</taxon>
        <taxon>Neopterygii</taxon>
        <taxon>Teleostei</taxon>
        <taxon>Neoteleostei</taxon>
        <taxon>Acanthomorphata</taxon>
        <taxon>Eupercaria</taxon>
        <taxon>Perciformes</taxon>
        <taxon>Notothenioidei</taxon>
        <taxon>Channichthyidae</taxon>
        <taxon>Chaenocephalus</taxon>
    </lineage>
</organism>
<dbReference type="Proteomes" id="UP001057452">
    <property type="component" value="Chromosome 8"/>
</dbReference>
<keyword evidence="2" id="KW-1185">Reference proteome</keyword>
<proteinExistence type="predicted"/>
<accession>A0ACB9X755</accession>
<gene>
    <name evidence="1" type="ORF">KUCAC02_007684</name>
</gene>